<dbReference type="RefSeq" id="WP_083643782.1">
    <property type="nucleotide sequence ID" value="NZ_AMRU01000002.1"/>
</dbReference>
<dbReference type="Proteomes" id="UP000186230">
    <property type="component" value="Chromosome"/>
</dbReference>
<evidence type="ECO:0000313" key="2">
    <source>
        <dbReference type="Proteomes" id="UP000186230"/>
    </source>
</evidence>
<gene>
    <name evidence="1" type="ORF">GRFL_1239</name>
</gene>
<dbReference type="PANTHER" id="PTHR33802:SF1">
    <property type="entry name" value="XK-RELATED PROTEIN"/>
    <property type="match status" value="1"/>
</dbReference>
<dbReference type="PANTHER" id="PTHR33802">
    <property type="entry name" value="SI:CH211-161H7.5-RELATED"/>
    <property type="match status" value="1"/>
</dbReference>
<protein>
    <submittedName>
        <fullName evidence="1">Uncharacterized protein</fullName>
    </submittedName>
</protein>
<sequence>MIKRLAVLNFLSLLLAIAVNVLAQLGKINDQTIGEVSHRYPNLFTPADYTFSIWGLIYLSLLLFTGYMLTEAFSKERKKEVAFIRKTSFWFIITNIGNCLWVIAWLYEFSGMAVVLLFLMMMKLIKIILNTDMELYNAPFKVIAFYWWPICLYSGWVAVACITNVASFLSEYGWQGSGLTPPEWTMIMIAATVLLNILMIYLRNMREFAAVGIWALVGLYVRHSAENSENQMLARVAMAGAILIFLNAAYHGYKNRKTNPIYRLINGS</sequence>
<dbReference type="STRING" id="1229726.GRFL_1239"/>
<keyword evidence="2" id="KW-1185">Reference proteome</keyword>
<dbReference type="KEGG" id="gfl:GRFL_1239"/>
<dbReference type="AlphaFoldDB" id="A0A1L7I476"/>
<organism evidence="1 2">
    <name type="scientific">Christiangramia flava JLT2011</name>
    <dbReference type="NCBI Taxonomy" id="1229726"/>
    <lineage>
        <taxon>Bacteria</taxon>
        <taxon>Pseudomonadati</taxon>
        <taxon>Bacteroidota</taxon>
        <taxon>Flavobacteriia</taxon>
        <taxon>Flavobacteriales</taxon>
        <taxon>Flavobacteriaceae</taxon>
        <taxon>Christiangramia</taxon>
    </lineage>
</organism>
<reference evidence="1 2" key="1">
    <citation type="submission" date="2016-07" db="EMBL/GenBank/DDBJ databases">
        <title>Multi-omics approach to identify versatile polysaccharide utilization systems of a marine flavobacterium Gramella flava.</title>
        <authorList>
            <person name="Tang K."/>
        </authorList>
    </citation>
    <scope>NUCLEOTIDE SEQUENCE [LARGE SCALE GENOMIC DNA]</scope>
    <source>
        <strain evidence="1 2">JLT2011</strain>
    </source>
</reference>
<accession>A0A1L7I476</accession>
<evidence type="ECO:0000313" key="1">
    <source>
        <dbReference type="EMBL" id="APU67963.1"/>
    </source>
</evidence>
<name>A0A1L7I476_9FLAO</name>
<dbReference type="OrthoDB" id="5189031at2"/>
<dbReference type="EMBL" id="CP016359">
    <property type="protein sequence ID" value="APU67963.1"/>
    <property type="molecule type" value="Genomic_DNA"/>
</dbReference>
<proteinExistence type="predicted"/>